<dbReference type="Pfam" id="PF02230">
    <property type="entry name" value="Abhydrolase_2"/>
    <property type="match status" value="1"/>
</dbReference>
<dbReference type="Gene3D" id="3.40.50.1820">
    <property type="entry name" value="alpha/beta hydrolase"/>
    <property type="match status" value="1"/>
</dbReference>
<keyword evidence="3" id="KW-1185">Reference proteome</keyword>
<dbReference type="RefSeq" id="WP_072861285.1">
    <property type="nucleotide sequence ID" value="NZ_FQUX01000002.1"/>
</dbReference>
<organism evidence="2 3">
    <name type="scientific">Arenibacter palladensis</name>
    <dbReference type="NCBI Taxonomy" id="237373"/>
    <lineage>
        <taxon>Bacteria</taxon>
        <taxon>Pseudomonadati</taxon>
        <taxon>Bacteroidota</taxon>
        <taxon>Flavobacteriia</taxon>
        <taxon>Flavobacteriales</taxon>
        <taxon>Flavobacteriaceae</taxon>
        <taxon>Arenibacter</taxon>
    </lineage>
</organism>
<feature type="domain" description="Phospholipase/carboxylesterase/thioesterase" evidence="1">
    <location>
        <begin position="25"/>
        <end position="208"/>
    </location>
</feature>
<dbReference type="InterPro" id="IPR003140">
    <property type="entry name" value="PLipase/COase/thioEstase"/>
</dbReference>
<proteinExistence type="predicted"/>
<dbReference type="EMBL" id="FQUX01000002">
    <property type="protein sequence ID" value="SHF05614.1"/>
    <property type="molecule type" value="Genomic_DNA"/>
</dbReference>
<name>A0A1M4YID4_9FLAO</name>
<evidence type="ECO:0000313" key="2">
    <source>
        <dbReference type="EMBL" id="SHF05614.1"/>
    </source>
</evidence>
<dbReference type="AlphaFoldDB" id="A0A1M4YID4"/>
<sequence>MEPEEKQISYTSTNTYSTMNTLNTSTKNVWIVFHGIGFLSRYFIKYFSELPKEENYIIAPQAPSKYYLNKDFKHVGASWLTKEKTMLETTNVLNYLDNLFASENIPAHCQLIVLGFSQGVSIATRWTAKSKINLDQLILYAGGIPEELTPEDFKFLLAGNAKVKLVLGDNDEFITEVRLEKEKEKMNSLFSGKAELIKFDGGHEIKKNVLIGLIE</sequence>
<dbReference type="InterPro" id="IPR029058">
    <property type="entry name" value="AB_hydrolase_fold"/>
</dbReference>
<protein>
    <submittedName>
        <fullName evidence="2">Predicted esterase</fullName>
    </submittedName>
</protein>
<gene>
    <name evidence="2" type="ORF">SAMN03080594_102459</name>
</gene>
<evidence type="ECO:0000313" key="3">
    <source>
        <dbReference type="Proteomes" id="UP000184406"/>
    </source>
</evidence>
<evidence type="ECO:0000259" key="1">
    <source>
        <dbReference type="Pfam" id="PF02230"/>
    </source>
</evidence>
<reference evidence="3" key="1">
    <citation type="submission" date="2016-11" db="EMBL/GenBank/DDBJ databases">
        <authorList>
            <person name="Varghese N."/>
            <person name="Submissions S."/>
        </authorList>
    </citation>
    <scope>NUCLEOTIDE SEQUENCE [LARGE SCALE GENOMIC DNA]</scope>
    <source>
        <strain evidence="3">DSM 17539</strain>
    </source>
</reference>
<dbReference type="SUPFAM" id="SSF53474">
    <property type="entry name" value="alpha/beta-Hydrolases"/>
    <property type="match status" value="1"/>
</dbReference>
<accession>A0A1M4YID4</accession>
<dbReference type="GO" id="GO:0016787">
    <property type="term" value="F:hydrolase activity"/>
    <property type="evidence" value="ECO:0007669"/>
    <property type="project" value="InterPro"/>
</dbReference>
<dbReference type="Proteomes" id="UP000184406">
    <property type="component" value="Unassembled WGS sequence"/>
</dbReference>
<dbReference type="OrthoDB" id="595091at2"/>